<evidence type="ECO:0000256" key="1">
    <source>
        <dbReference type="SAM" id="MobiDB-lite"/>
    </source>
</evidence>
<feature type="region of interest" description="Disordered" evidence="1">
    <location>
        <begin position="1"/>
        <end position="37"/>
    </location>
</feature>
<keyword evidence="3" id="KW-1185">Reference proteome</keyword>
<reference evidence="2 3" key="1">
    <citation type="journal article" date="2022" name="Nat. Plants">
        <title>Genomes of leafy and leafless Platanthera orchids illuminate the evolution of mycoheterotrophy.</title>
        <authorList>
            <person name="Li M.H."/>
            <person name="Liu K.W."/>
            <person name="Li Z."/>
            <person name="Lu H.C."/>
            <person name="Ye Q.L."/>
            <person name="Zhang D."/>
            <person name="Wang J.Y."/>
            <person name="Li Y.F."/>
            <person name="Zhong Z.M."/>
            <person name="Liu X."/>
            <person name="Yu X."/>
            <person name="Liu D.K."/>
            <person name="Tu X.D."/>
            <person name="Liu B."/>
            <person name="Hao Y."/>
            <person name="Liao X.Y."/>
            <person name="Jiang Y.T."/>
            <person name="Sun W.H."/>
            <person name="Chen J."/>
            <person name="Chen Y.Q."/>
            <person name="Ai Y."/>
            <person name="Zhai J.W."/>
            <person name="Wu S.S."/>
            <person name="Zhou Z."/>
            <person name="Hsiao Y.Y."/>
            <person name="Wu W.L."/>
            <person name="Chen Y.Y."/>
            <person name="Lin Y.F."/>
            <person name="Hsu J.L."/>
            <person name="Li C.Y."/>
            <person name="Wang Z.W."/>
            <person name="Zhao X."/>
            <person name="Zhong W.Y."/>
            <person name="Ma X.K."/>
            <person name="Ma L."/>
            <person name="Huang J."/>
            <person name="Chen G.Z."/>
            <person name="Huang M.Z."/>
            <person name="Huang L."/>
            <person name="Peng D.H."/>
            <person name="Luo Y.B."/>
            <person name="Zou S.Q."/>
            <person name="Chen S.P."/>
            <person name="Lan S."/>
            <person name="Tsai W.C."/>
            <person name="Van de Peer Y."/>
            <person name="Liu Z.J."/>
        </authorList>
    </citation>
    <scope>NUCLEOTIDE SEQUENCE [LARGE SCALE GENOMIC DNA]</scope>
    <source>
        <strain evidence="2">Lor287</strain>
    </source>
</reference>
<dbReference type="AlphaFoldDB" id="A0AAP0BH91"/>
<feature type="compositionally biased region" description="Basic and acidic residues" evidence="1">
    <location>
        <begin position="20"/>
        <end position="33"/>
    </location>
</feature>
<dbReference type="Proteomes" id="UP001418222">
    <property type="component" value="Unassembled WGS sequence"/>
</dbReference>
<comment type="caution">
    <text evidence="2">The sequence shown here is derived from an EMBL/GenBank/DDBJ whole genome shotgun (WGS) entry which is preliminary data.</text>
</comment>
<gene>
    <name evidence="2" type="ORF">KSP39_PZI011146</name>
</gene>
<sequence>MQRGSRNAGNRRPAGSGNDSGRELKWRNLERSGKCGGRRAKLGVEGLTRMNLGRRCRGLNNGRQ</sequence>
<dbReference type="EMBL" id="JBBWWQ010000009">
    <property type="protein sequence ID" value="KAK8938913.1"/>
    <property type="molecule type" value="Genomic_DNA"/>
</dbReference>
<protein>
    <submittedName>
        <fullName evidence="2">Uncharacterized protein</fullName>
    </submittedName>
</protein>
<name>A0AAP0BH91_9ASPA</name>
<evidence type="ECO:0000313" key="2">
    <source>
        <dbReference type="EMBL" id="KAK8938913.1"/>
    </source>
</evidence>
<organism evidence="2 3">
    <name type="scientific">Platanthera zijinensis</name>
    <dbReference type="NCBI Taxonomy" id="2320716"/>
    <lineage>
        <taxon>Eukaryota</taxon>
        <taxon>Viridiplantae</taxon>
        <taxon>Streptophyta</taxon>
        <taxon>Embryophyta</taxon>
        <taxon>Tracheophyta</taxon>
        <taxon>Spermatophyta</taxon>
        <taxon>Magnoliopsida</taxon>
        <taxon>Liliopsida</taxon>
        <taxon>Asparagales</taxon>
        <taxon>Orchidaceae</taxon>
        <taxon>Orchidoideae</taxon>
        <taxon>Orchideae</taxon>
        <taxon>Orchidinae</taxon>
        <taxon>Platanthera</taxon>
    </lineage>
</organism>
<evidence type="ECO:0000313" key="3">
    <source>
        <dbReference type="Proteomes" id="UP001418222"/>
    </source>
</evidence>
<proteinExistence type="predicted"/>
<accession>A0AAP0BH91</accession>